<evidence type="ECO:0000313" key="2">
    <source>
        <dbReference type="Proteomes" id="UP000708338"/>
    </source>
</evidence>
<dbReference type="AlphaFoldDB" id="A0AA41K764"/>
<sequence length="67" mass="7759">MTVYQVVNLSFVDDHTVISIRDEAFNLLGGFIRIHPFATKFYSYDVKSFSWWTGNHLNITVCKEAQS</sequence>
<organism evidence="1 2">
    <name type="scientific">Enterocloster citroniae</name>
    <dbReference type="NCBI Taxonomy" id="358743"/>
    <lineage>
        <taxon>Bacteria</taxon>
        <taxon>Bacillati</taxon>
        <taxon>Bacillota</taxon>
        <taxon>Clostridia</taxon>
        <taxon>Lachnospirales</taxon>
        <taxon>Lachnospiraceae</taxon>
        <taxon>Enterocloster</taxon>
    </lineage>
</organism>
<dbReference type="Proteomes" id="UP000708338">
    <property type="component" value="Unassembled WGS sequence"/>
</dbReference>
<accession>A0AA41K764</accession>
<dbReference type="EMBL" id="WQPS01000021">
    <property type="protein sequence ID" value="MBT9811227.1"/>
    <property type="molecule type" value="Genomic_DNA"/>
</dbReference>
<reference evidence="1" key="1">
    <citation type="journal article" date="2021" name="Gut Microbes">
        <title>A synthetic consortium of 100 gut commensals modulates the composition and function in a colon model of the microbiome of elderly subjects.</title>
        <authorList>
            <person name="Perez M."/>
            <person name="Ntemiri A."/>
            <person name="Tan H."/>
            <person name="Harris H.M.B."/>
            <person name="Roager H.M."/>
            <person name="Ribiere C."/>
            <person name="O'Toole P.W."/>
        </authorList>
    </citation>
    <scope>NUCLEOTIDE SEQUENCE</scope>
    <source>
        <strain evidence="1">MCC335</strain>
    </source>
</reference>
<comment type="caution">
    <text evidence="1">The sequence shown here is derived from an EMBL/GenBank/DDBJ whole genome shotgun (WGS) entry which is preliminary data.</text>
</comment>
<evidence type="ECO:0000313" key="1">
    <source>
        <dbReference type="EMBL" id="MBT9811227.1"/>
    </source>
</evidence>
<dbReference type="RefSeq" id="WP_215630205.1">
    <property type="nucleotide sequence ID" value="NZ_WQPS01000021.1"/>
</dbReference>
<name>A0AA41K764_9FIRM</name>
<protein>
    <submittedName>
        <fullName evidence="1">Uncharacterized protein</fullName>
    </submittedName>
</protein>
<proteinExistence type="predicted"/>
<gene>
    <name evidence="1" type="ORF">GPL26_16500</name>
</gene>